<sequence length="387" mass="43683">MISATGRLSEKFLCSSSTLLPSHTIVDISGTEAFVARLLEGTGVNVNNCIIRGVLVTVGDLTRVGGYLMRQYIPEHMPSIVEALLDGAAITKREVAVATLGQVVQSTGHVTFFLRMPFQCIDIKRLLHDVVFNWYISFTELVNDWEVAINSLMRILRDPSLASYHLKVVGSLMFTFKCLSMEQGIPEEKLGSVTDVKECEEARCPICMEHPHNAILFKCTSHGKGCRPYICNTNYWHARSVIHLFHIPQGHYTLVKSRCKQRIYSELRMHSRSEHSFRLYETRLEKEKGEECSTFSELGEESSEESTFSIGHIALTSSLVDLCMPGNSEESNNTFILSSDGMIPHWRLLPQLDYPRLPIIRQGNNLLSDSNSCSWSLQNGSHHRPQF</sequence>
<proteinExistence type="predicted"/>
<evidence type="ECO:0000313" key="2">
    <source>
        <dbReference type="EMBL" id="KAL0010649.1"/>
    </source>
</evidence>
<accession>A0AAW2DKE5</accession>
<dbReference type="AlphaFoldDB" id="A0AAW2DKE5"/>
<feature type="domain" description="Serine/threonine-protein kinase mTOR" evidence="1">
    <location>
        <begin position="146"/>
        <end position="182"/>
    </location>
</feature>
<evidence type="ECO:0000313" key="3">
    <source>
        <dbReference type="Proteomes" id="UP001459277"/>
    </source>
</evidence>
<dbReference type="Pfam" id="PF11865">
    <property type="entry name" value="mTOR_dom"/>
    <property type="match status" value="1"/>
</dbReference>
<reference evidence="2 3" key="1">
    <citation type="submission" date="2024-01" db="EMBL/GenBank/DDBJ databases">
        <title>A telomere-to-telomere, gap-free genome of sweet tea (Lithocarpus litseifolius).</title>
        <authorList>
            <person name="Zhou J."/>
        </authorList>
    </citation>
    <scope>NUCLEOTIDE SEQUENCE [LARGE SCALE GENOMIC DNA]</scope>
    <source>
        <strain evidence="2">Zhou-2022a</strain>
        <tissue evidence="2">Leaf</tissue>
    </source>
</reference>
<keyword evidence="3" id="KW-1185">Reference proteome</keyword>
<dbReference type="InterPro" id="IPR012866">
    <property type="entry name" value="DUF1644"/>
</dbReference>
<dbReference type="Proteomes" id="UP001459277">
    <property type="component" value="Unassembled WGS sequence"/>
</dbReference>
<comment type="caution">
    <text evidence="2">The sequence shown here is derived from an EMBL/GenBank/DDBJ whole genome shotgun (WGS) entry which is preliminary data.</text>
</comment>
<gene>
    <name evidence="2" type="ORF">SO802_005757</name>
</gene>
<dbReference type="EMBL" id="JAZDWU010000002">
    <property type="protein sequence ID" value="KAL0010649.1"/>
    <property type="molecule type" value="Genomic_DNA"/>
</dbReference>
<dbReference type="Pfam" id="PF07800">
    <property type="entry name" value="DUF1644"/>
    <property type="match status" value="1"/>
</dbReference>
<organism evidence="2 3">
    <name type="scientific">Lithocarpus litseifolius</name>
    <dbReference type="NCBI Taxonomy" id="425828"/>
    <lineage>
        <taxon>Eukaryota</taxon>
        <taxon>Viridiplantae</taxon>
        <taxon>Streptophyta</taxon>
        <taxon>Embryophyta</taxon>
        <taxon>Tracheophyta</taxon>
        <taxon>Spermatophyta</taxon>
        <taxon>Magnoliopsida</taxon>
        <taxon>eudicotyledons</taxon>
        <taxon>Gunneridae</taxon>
        <taxon>Pentapetalae</taxon>
        <taxon>rosids</taxon>
        <taxon>fabids</taxon>
        <taxon>Fagales</taxon>
        <taxon>Fagaceae</taxon>
        <taxon>Lithocarpus</taxon>
    </lineage>
</organism>
<dbReference type="InterPro" id="IPR024585">
    <property type="entry name" value="mTOR_dom"/>
</dbReference>
<name>A0AAW2DKE5_9ROSI</name>
<dbReference type="PANTHER" id="PTHR31197">
    <property type="entry name" value="OS01G0612600 PROTEIN"/>
    <property type="match status" value="1"/>
</dbReference>
<protein>
    <recommendedName>
        <fullName evidence="1">Serine/threonine-protein kinase mTOR domain-containing protein</fullName>
    </recommendedName>
</protein>
<dbReference type="PANTHER" id="PTHR31197:SF29">
    <property type="entry name" value="C2H2-TYPE DOMAIN-CONTAINING PROTEIN"/>
    <property type="match status" value="1"/>
</dbReference>
<evidence type="ECO:0000259" key="1">
    <source>
        <dbReference type="Pfam" id="PF11865"/>
    </source>
</evidence>